<evidence type="ECO:0000256" key="1">
    <source>
        <dbReference type="SAM" id="MobiDB-lite"/>
    </source>
</evidence>
<protein>
    <submittedName>
        <fullName evidence="2">Uncharacterized protein</fullName>
    </submittedName>
</protein>
<evidence type="ECO:0000313" key="2">
    <source>
        <dbReference type="EMBL" id="CAE0607432.1"/>
    </source>
</evidence>
<gene>
    <name evidence="2" type="ORF">PSAL00342_LOCUS1249</name>
</gene>
<reference evidence="2" key="1">
    <citation type="submission" date="2021-01" db="EMBL/GenBank/DDBJ databases">
        <authorList>
            <person name="Corre E."/>
            <person name="Pelletier E."/>
            <person name="Niang G."/>
            <person name="Scheremetjew M."/>
            <person name="Finn R."/>
            <person name="Kale V."/>
            <person name="Holt S."/>
            <person name="Cochrane G."/>
            <person name="Meng A."/>
            <person name="Brown T."/>
            <person name="Cohen L."/>
        </authorList>
    </citation>
    <scope>NUCLEOTIDE SEQUENCE</scope>
    <source>
        <strain evidence="2">CCMP1897</strain>
    </source>
</reference>
<proteinExistence type="predicted"/>
<dbReference type="EMBL" id="HBIS01001423">
    <property type="protein sequence ID" value="CAE0607432.1"/>
    <property type="molecule type" value="Transcribed_RNA"/>
</dbReference>
<name>A0A7S3XDX4_9CHLO</name>
<sequence>MVRSNRRLSKSPNETSRKHVKQPSDACHPSLRAMSYARTMRFWMRRNHNNSKKKYLRGIPPTCGDDSEEVTRSRLCLVLTRKTAPLATCTEWNSQSRSDGTGFGEHRNELAFLMQADRVVTATHVLATDEHVRNRPLSRPIMQSRLKSTSIRFRFEVEDCNVRKGFGDRVQAQGPSFRLSSRALGRSSRALGGVFRACFDSHVHI</sequence>
<accession>A0A7S3XDX4</accession>
<dbReference type="AlphaFoldDB" id="A0A7S3XDX4"/>
<organism evidence="2">
    <name type="scientific">Picocystis salinarum</name>
    <dbReference type="NCBI Taxonomy" id="88271"/>
    <lineage>
        <taxon>Eukaryota</taxon>
        <taxon>Viridiplantae</taxon>
        <taxon>Chlorophyta</taxon>
        <taxon>Picocystophyceae</taxon>
        <taxon>Picocystales</taxon>
        <taxon>Picocystaceae</taxon>
        <taxon>Picocystis</taxon>
    </lineage>
</organism>
<feature type="region of interest" description="Disordered" evidence="1">
    <location>
        <begin position="1"/>
        <end position="28"/>
    </location>
</feature>